<dbReference type="OrthoDB" id="9776281at2"/>
<comment type="catalytic activity">
    <reaction evidence="8">
        <text>L-tyrosyl-[protein] + UTP = O-(5'-uridylyl)-L-tyrosyl-[protein] + diphosphate</text>
        <dbReference type="Rhea" id="RHEA:83887"/>
        <dbReference type="Rhea" id="RHEA-COMP:10136"/>
        <dbReference type="Rhea" id="RHEA-COMP:20238"/>
        <dbReference type="ChEBI" id="CHEBI:33019"/>
        <dbReference type="ChEBI" id="CHEBI:46398"/>
        <dbReference type="ChEBI" id="CHEBI:46858"/>
        <dbReference type="ChEBI" id="CHEBI:90602"/>
    </reaction>
</comment>
<evidence type="ECO:0000256" key="4">
    <source>
        <dbReference type="ARBA" id="ARBA00022723"/>
    </source>
</evidence>
<feature type="binding site" evidence="8">
    <location>
        <position position="184"/>
    </location>
    <ligand>
        <name>ATP</name>
        <dbReference type="ChEBI" id="CHEBI:30616"/>
    </ligand>
</feature>
<feature type="binding site" evidence="8">
    <location>
        <position position="263"/>
    </location>
    <ligand>
        <name>ATP</name>
        <dbReference type="ChEBI" id="CHEBI:30616"/>
    </ligand>
</feature>
<proteinExistence type="inferred from homology"/>
<accession>A0A2T3PD68</accession>
<comment type="caution">
    <text evidence="9">The sequence shown here is derived from an EMBL/GenBank/DDBJ whole genome shotgun (WGS) entry which is preliminary data.</text>
</comment>
<keyword evidence="6 8" id="KW-0067">ATP-binding</keyword>
<protein>
    <recommendedName>
        <fullName evidence="8">Protein nucleotidyltransferase YdiU</fullName>
        <ecNumber evidence="8">2.7.7.-</ecNumber>
    </recommendedName>
    <alternativeName>
        <fullName evidence="8">Protein adenylyltransferase YdiU</fullName>
        <ecNumber evidence="8">2.7.7.108</ecNumber>
    </alternativeName>
    <alternativeName>
        <fullName evidence="8">Protein uridylyltransferase YdiU</fullName>
        <ecNumber evidence="8">2.7.7.-</ecNumber>
    </alternativeName>
</protein>
<keyword evidence="7 8" id="KW-0460">Magnesium</keyword>
<evidence type="ECO:0000256" key="3">
    <source>
        <dbReference type="ARBA" id="ARBA00022695"/>
    </source>
</evidence>
<name>A0A2T3PD68_9GAMM</name>
<feature type="binding site" evidence="8">
    <location>
        <position position="93"/>
    </location>
    <ligand>
        <name>ATP</name>
        <dbReference type="ChEBI" id="CHEBI:30616"/>
    </ligand>
</feature>
<keyword evidence="5 8" id="KW-0547">Nucleotide-binding</keyword>
<dbReference type="Pfam" id="PF02696">
    <property type="entry name" value="SelO"/>
    <property type="match status" value="1"/>
</dbReference>
<organism evidence="9 10">
    <name type="scientific">Photobacterium swingsii</name>
    <dbReference type="NCBI Taxonomy" id="680026"/>
    <lineage>
        <taxon>Bacteria</taxon>
        <taxon>Pseudomonadati</taxon>
        <taxon>Pseudomonadota</taxon>
        <taxon>Gammaproteobacteria</taxon>
        <taxon>Vibrionales</taxon>
        <taxon>Vibrionaceae</taxon>
        <taxon>Photobacterium</taxon>
    </lineage>
</organism>
<dbReference type="HAMAP" id="MF_00692">
    <property type="entry name" value="SelO"/>
    <property type="match status" value="1"/>
</dbReference>
<dbReference type="RefSeq" id="WP_107302438.1">
    <property type="nucleotide sequence ID" value="NZ_AP024852.1"/>
</dbReference>
<evidence type="ECO:0000313" key="9">
    <source>
        <dbReference type="EMBL" id="PSW27155.1"/>
    </source>
</evidence>
<comment type="catalytic activity">
    <reaction evidence="8">
        <text>L-histidyl-[protein] + UTP = N(tele)-(5'-uridylyl)-L-histidyl-[protein] + diphosphate</text>
        <dbReference type="Rhea" id="RHEA:83891"/>
        <dbReference type="Rhea" id="RHEA-COMP:9745"/>
        <dbReference type="Rhea" id="RHEA-COMP:20239"/>
        <dbReference type="ChEBI" id="CHEBI:29979"/>
        <dbReference type="ChEBI" id="CHEBI:33019"/>
        <dbReference type="ChEBI" id="CHEBI:46398"/>
        <dbReference type="ChEBI" id="CHEBI:233474"/>
    </reaction>
</comment>
<dbReference type="GO" id="GO:0070733">
    <property type="term" value="F:AMPylase activity"/>
    <property type="evidence" value="ECO:0007669"/>
    <property type="project" value="UniProtKB-EC"/>
</dbReference>
<dbReference type="GO" id="GO:0030145">
    <property type="term" value="F:manganese ion binding"/>
    <property type="evidence" value="ECO:0007669"/>
    <property type="project" value="UniProtKB-UniRule"/>
</dbReference>
<keyword evidence="4 8" id="KW-0479">Metal-binding</keyword>
<feature type="binding site" evidence="8">
    <location>
        <position position="91"/>
    </location>
    <ligand>
        <name>ATP</name>
        <dbReference type="ChEBI" id="CHEBI:30616"/>
    </ligand>
</feature>
<comment type="catalytic activity">
    <reaction evidence="8">
        <text>L-seryl-[protein] + ATP = 3-O-(5'-adenylyl)-L-seryl-[protein] + diphosphate</text>
        <dbReference type="Rhea" id="RHEA:58120"/>
        <dbReference type="Rhea" id="RHEA-COMP:9863"/>
        <dbReference type="Rhea" id="RHEA-COMP:15073"/>
        <dbReference type="ChEBI" id="CHEBI:29999"/>
        <dbReference type="ChEBI" id="CHEBI:30616"/>
        <dbReference type="ChEBI" id="CHEBI:33019"/>
        <dbReference type="ChEBI" id="CHEBI:142516"/>
        <dbReference type="EC" id="2.7.7.108"/>
    </reaction>
</comment>
<sequence>MTRTLDQLVFNNSFSQLPASFYTSVIPQALSEPHLVSFNPKVCQLLEFSHEEVTTQRFAQIFSGNQVHPRFSPLAMKYTGHQFGQYNPDLGDGRGVLLGEVVTSTGAKWDLHLKGSGLTPYSRQGDGRAVLRSSIREYLASAAMAGLGIATTHALAIIGSTTPVYREQVEQGATLIRVAESHVRFGHFEYLFYTQQHGDLKQLADYIIEHHFSDLSSHSTPYAAMYQRIVELTATLIADWQSVGFAHGVMNTDNMSILGLTFDYGPYGFLDNYNPHYICNHSDYSGRYAFNQQPSIALWNLAALGYALSPLIESDTANAVLDTFEPLLQTAYSKKMRAKLGLITDSDQDGYLFKNLFNCLTALQLDYTLFFRTLSSIPATDIASSADRLFAVASDNTSLKADDTSTESVRNKKENQNNEYRAQLATWLNEYQQRVSFELIDSEIKGGNKHSDQARQHLMLASNPKFILRNYLAQLAIQEAEQGDYSRIESLMEVLASPFDEHPKHQSMAKLPPEWGKTLTISCSS</sequence>
<comment type="cofactor">
    <cofactor evidence="8">
        <name>Mg(2+)</name>
        <dbReference type="ChEBI" id="CHEBI:18420"/>
    </cofactor>
    <cofactor evidence="8">
        <name>Mn(2+)</name>
        <dbReference type="ChEBI" id="CHEBI:29035"/>
    </cofactor>
</comment>
<dbReference type="NCBIfam" id="NF000658">
    <property type="entry name" value="PRK00029.1"/>
    <property type="match status" value="1"/>
</dbReference>
<evidence type="ECO:0000313" key="10">
    <source>
        <dbReference type="Proteomes" id="UP000240481"/>
    </source>
</evidence>
<gene>
    <name evidence="8" type="primary">ydiU</name>
    <name evidence="8" type="synonym">selO</name>
    <name evidence="9" type="ORF">C9I94_04065</name>
</gene>
<comment type="catalytic activity">
    <reaction evidence="8">
        <text>L-tyrosyl-[protein] + ATP = O-(5'-adenylyl)-L-tyrosyl-[protein] + diphosphate</text>
        <dbReference type="Rhea" id="RHEA:54288"/>
        <dbReference type="Rhea" id="RHEA-COMP:10136"/>
        <dbReference type="Rhea" id="RHEA-COMP:13846"/>
        <dbReference type="ChEBI" id="CHEBI:30616"/>
        <dbReference type="ChEBI" id="CHEBI:33019"/>
        <dbReference type="ChEBI" id="CHEBI:46858"/>
        <dbReference type="ChEBI" id="CHEBI:83624"/>
        <dbReference type="EC" id="2.7.7.108"/>
    </reaction>
</comment>
<dbReference type="EMBL" id="PYLZ01000001">
    <property type="protein sequence ID" value="PSW27155.1"/>
    <property type="molecule type" value="Genomic_DNA"/>
</dbReference>
<dbReference type="PANTHER" id="PTHR32057:SF14">
    <property type="entry name" value="PROTEIN ADENYLYLTRANSFERASE SELO, MITOCHONDRIAL"/>
    <property type="match status" value="1"/>
</dbReference>
<keyword evidence="8" id="KW-0464">Manganese</keyword>
<dbReference type="PANTHER" id="PTHR32057">
    <property type="entry name" value="PROTEIN ADENYLYLTRANSFERASE SELO, MITOCHONDRIAL"/>
    <property type="match status" value="1"/>
</dbReference>
<feature type="binding site" evidence="8">
    <location>
        <position position="94"/>
    </location>
    <ligand>
        <name>ATP</name>
        <dbReference type="ChEBI" id="CHEBI:30616"/>
    </ligand>
</feature>
<feature type="binding site" evidence="8">
    <location>
        <position position="254"/>
    </location>
    <ligand>
        <name>Mg(2+)</name>
        <dbReference type="ChEBI" id="CHEBI:18420"/>
    </ligand>
</feature>
<keyword evidence="2 8" id="KW-0808">Transferase</keyword>
<evidence type="ECO:0000256" key="1">
    <source>
        <dbReference type="ARBA" id="ARBA00009747"/>
    </source>
</evidence>
<dbReference type="AlphaFoldDB" id="A0A2T3PD68"/>
<keyword evidence="10" id="KW-1185">Reference proteome</keyword>
<evidence type="ECO:0000256" key="7">
    <source>
        <dbReference type="ARBA" id="ARBA00022842"/>
    </source>
</evidence>
<dbReference type="InterPro" id="IPR003846">
    <property type="entry name" value="SelO"/>
</dbReference>
<evidence type="ECO:0000256" key="8">
    <source>
        <dbReference type="HAMAP-Rule" id="MF_00692"/>
    </source>
</evidence>
<dbReference type="GO" id="GO:0000287">
    <property type="term" value="F:magnesium ion binding"/>
    <property type="evidence" value="ECO:0007669"/>
    <property type="project" value="UniProtKB-UniRule"/>
</dbReference>
<feature type="binding site" evidence="8">
    <location>
        <position position="114"/>
    </location>
    <ligand>
        <name>ATP</name>
        <dbReference type="ChEBI" id="CHEBI:30616"/>
    </ligand>
</feature>
<comment type="catalytic activity">
    <reaction evidence="8">
        <text>L-threonyl-[protein] + ATP = 3-O-(5'-adenylyl)-L-threonyl-[protein] + diphosphate</text>
        <dbReference type="Rhea" id="RHEA:54292"/>
        <dbReference type="Rhea" id="RHEA-COMP:11060"/>
        <dbReference type="Rhea" id="RHEA-COMP:13847"/>
        <dbReference type="ChEBI" id="CHEBI:30013"/>
        <dbReference type="ChEBI" id="CHEBI:30616"/>
        <dbReference type="ChEBI" id="CHEBI:33019"/>
        <dbReference type="ChEBI" id="CHEBI:138113"/>
        <dbReference type="EC" id="2.7.7.108"/>
    </reaction>
</comment>
<feature type="binding site" evidence="8">
    <location>
        <position position="177"/>
    </location>
    <ligand>
        <name>ATP</name>
        <dbReference type="ChEBI" id="CHEBI:30616"/>
    </ligand>
</feature>
<dbReference type="EC" id="2.7.7.108" evidence="8"/>
<comment type="similarity">
    <text evidence="1 8">Belongs to the SELO family.</text>
</comment>
<reference evidence="9 10" key="1">
    <citation type="submission" date="2018-01" db="EMBL/GenBank/DDBJ databases">
        <title>Whole genome sequencing of Histamine producing bacteria.</title>
        <authorList>
            <person name="Butler K."/>
        </authorList>
    </citation>
    <scope>NUCLEOTIDE SEQUENCE [LARGE SCALE GENOMIC DNA]</scope>
    <source>
        <strain evidence="9 10">DSM 24669</strain>
    </source>
</reference>
<comment type="function">
    <text evidence="8">Nucleotidyltransferase involved in the post-translational modification of proteins. It can catalyze the addition of adenosine monophosphate (AMP) or uridine monophosphate (UMP) to a protein, resulting in modifications known as AMPylation and UMPylation.</text>
</comment>
<dbReference type="GO" id="GO:0005524">
    <property type="term" value="F:ATP binding"/>
    <property type="evidence" value="ECO:0007669"/>
    <property type="project" value="UniProtKB-UniRule"/>
</dbReference>
<evidence type="ECO:0000256" key="2">
    <source>
        <dbReference type="ARBA" id="ARBA00022679"/>
    </source>
</evidence>
<feature type="active site" description="Proton acceptor" evidence="8">
    <location>
        <position position="253"/>
    </location>
</feature>
<dbReference type="EC" id="2.7.7.-" evidence="8"/>
<keyword evidence="3 8" id="KW-0548">Nucleotidyltransferase</keyword>
<dbReference type="Proteomes" id="UP000240481">
    <property type="component" value="Unassembled WGS sequence"/>
</dbReference>
<feature type="binding site" evidence="8">
    <location>
        <position position="127"/>
    </location>
    <ligand>
        <name>ATP</name>
        <dbReference type="ChEBI" id="CHEBI:30616"/>
    </ligand>
</feature>
<evidence type="ECO:0000256" key="6">
    <source>
        <dbReference type="ARBA" id="ARBA00022840"/>
    </source>
</evidence>
<evidence type="ECO:0000256" key="5">
    <source>
        <dbReference type="ARBA" id="ARBA00022741"/>
    </source>
</evidence>
<feature type="binding site" evidence="8">
    <location>
        <position position="263"/>
    </location>
    <ligand>
        <name>Mg(2+)</name>
        <dbReference type="ChEBI" id="CHEBI:18420"/>
    </ligand>
</feature>
<feature type="binding site" evidence="8">
    <location>
        <position position="126"/>
    </location>
    <ligand>
        <name>ATP</name>
        <dbReference type="ChEBI" id="CHEBI:30616"/>
    </ligand>
</feature>
<comment type="catalytic activity">
    <reaction evidence="8">
        <text>L-seryl-[protein] + UTP = O-(5'-uridylyl)-L-seryl-[protein] + diphosphate</text>
        <dbReference type="Rhea" id="RHEA:64604"/>
        <dbReference type="Rhea" id="RHEA-COMP:9863"/>
        <dbReference type="Rhea" id="RHEA-COMP:16635"/>
        <dbReference type="ChEBI" id="CHEBI:29999"/>
        <dbReference type="ChEBI" id="CHEBI:33019"/>
        <dbReference type="ChEBI" id="CHEBI:46398"/>
        <dbReference type="ChEBI" id="CHEBI:156051"/>
    </reaction>
</comment>